<dbReference type="AlphaFoldDB" id="A0A562VAX5"/>
<evidence type="ECO:0000313" key="1">
    <source>
        <dbReference type="EMBL" id="TWJ15013.1"/>
    </source>
</evidence>
<dbReference type="Pfam" id="PF19895">
    <property type="entry name" value="DUF6368"/>
    <property type="match status" value="1"/>
</dbReference>
<dbReference type="EMBL" id="VLLL01000005">
    <property type="protein sequence ID" value="TWJ15013.1"/>
    <property type="molecule type" value="Genomic_DNA"/>
</dbReference>
<dbReference type="RefSeq" id="WP_147132988.1">
    <property type="nucleotide sequence ID" value="NZ_BAABIJ010000001.1"/>
</dbReference>
<sequence>MAGPVLSIELAETMPDRDVDRLRAVLRGRAHRFAERRLGDFALVLLPADSGVDGTGDMDEGRPFDVHLMGAGIGDEELFHAEHDVGLDWVTHIGFVPVNAVNVSAACNSRVDHVLNALLTAAIMDVIGGVAYAELLDAQVPIVAGLPEAPVVVTESDSAVALGGAGFLRAWAAHPGFRLLK</sequence>
<comment type="caution">
    <text evidence="1">The sequence shown here is derived from an EMBL/GenBank/DDBJ whole genome shotgun (WGS) entry which is preliminary data.</text>
</comment>
<dbReference type="Proteomes" id="UP000321617">
    <property type="component" value="Unassembled WGS sequence"/>
</dbReference>
<dbReference type="OrthoDB" id="4169843at2"/>
<accession>A0A562VAX5</accession>
<organism evidence="1 2">
    <name type="scientific">Stackebrandtia albiflava</name>
    <dbReference type="NCBI Taxonomy" id="406432"/>
    <lineage>
        <taxon>Bacteria</taxon>
        <taxon>Bacillati</taxon>
        <taxon>Actinomycetota</taxon>
        <taxon>Actinomycetes</taxon>
        <taxon>Glycomycetales</taxon>
        <taxon>Glycomycetaceae</taxon>
        <taxon>Stackebrandtia</taxon>
    </lineage>
</organism>
<reference evidence="1 2" key="1">
    <citation type="journal article" date="2013" name="Stand. Genomic Sci.">
        <title>Genomic Encyclopedia of Type Strains, Phase I: The one thousand microbial genomes (KMG-I) project.</title>
        <authorList>
            <person name="Kyrpides N.C."/>
            <person name="Woyke T."/>
            <person name="Eisen J.A."/>
            <person name="Garrity G."/>
            <person name="Lilburn T.G."/>
            <person name="Beck B.J."/>
            <person name="Whitman W.B."/>
            <person name="Hugenholtz P."/>
            <person name="Klenk H.P."/>
        </authorList>
    </citation>
    <scope>NUCLEOTIDE SEQUENCE [LARGE SCALE GENOMIC DNA]</scope>
    <source>
        <strain evidence="1 2">DSM 45044</strain>
    </source>
</reference>
<proteinExistence type="predicted"/>
<gene>
    <name evidence="1" type="ORF">LX16_0710</name>
</gene>
<evidence type="ECO:0000313" key="2">
    <source>
        <dbReference type="Proteomes" id="UP000321617"/>
    </source>
</evidence>
<protein>
    <submittedName>
        <fullName evidence="1">Uncharacterized protein</fullName>
    </submittedName>
</protein>
<dbReference type="InterPro" id="IPR045948">
    <property type="entry name" value="DUF6368"/>
</dbReference>
<name>A0A562VAX5_9ACTN</name>
<keyword evidence="2" id="KW-1185">Reference proteome</keyword>